<organism evidence="1">
    <name type="scientific">Tupanvirus soda lake</name>
    <dbReference type="NCBI Taxonomy" id="2126985"/>
    <lineage>
        <taxon>Viruses</taxon>
        <taxon>Varidnaviria</taxon>
        <taxon>Bamfordvirae</taxon>
        <taxon>Nucleocytoviricota</taxon>
        <taxon>Megaviricetes</taxon>
        <taxon>Imitervirales</taxon>
        <taxon>Mimiviridae</taxon>
        <taxon>Megamimivirinae</taxon>
        <taxon>Tupanvirus</taxon>
        <taxon>Tupanvirus salinum</taxon>
    </lineage>
</organism>
<dbReference type="RefSeq" id="YP_010782090.1">
    <property type="nucleotide sequence ID" value="NC_075039.1"/>
</dbReference>
<dbReference type="KEGG" id="vg:80518854"/>
<protein>
    <submittedName>
        <fullName evidence="1">Uncharacterized protein</fullName>
    </submittedName>
</protein>
<proteinExistence type="predicted"/>
<dbReference type="GeneID" id="80518854"/>
<dbReference type="EMBL" id="KY523104">
    <property type="protein sequence ID" value="QKU35426.1"/>
    <property type="molecule type" value="Genomic_DNA"/>
</dbReference>
<name>A0A6N1NVD9_9VIRU</name>
<reference evidence="1" key="2">
    <citation type="journal article" date="2018" name="Nat. Commun.">
        <title>Tailed giant Tupanvirus possesses the most complete translational apparatus of the known virosphere.</title>
        <authorList>
            <person name="Abrahao J."/>
            <person name="Silva L."/>
            <person name="Silva L.S."/>
            <person name="Khalil J.Y.B."/>
            <person name="Rodrigues R."/>
            <person name="Arantes T."/>
            <person name="Assis F."/>
            <person name="Boratto P."/>
            <person name="Andrade M."/>
            <person name="Kroon E.G."/>
            <person name="Ribeiro B."/>
            <person name="Bergier I."/>
            <person name="Seligmann H."/>
            <person name="Ghigo E."/>
            <person name="Colson P."/>
            <person name="Levasseur A."/>
            <person name="Kroemer G."/>
            <person name="Raoult D."/>
            <person name="La Scola B."/>
        </authorList>
    </citation>
    <scope>NUCLEOTIDE SEQUENCE [LARGE SCALE GENOMIC DNA]</scope>
    <source>
        <strain evidence="1">Soda lake</strain>
    </source>
</reference>
<reference evidence="1" key="1">
    <citation type="submission" date="2017-01" db="EMBL/GenBank/DDBJ databases">
        <authorList>
            <person name="Assis F.L."/>
            <person name="Abrahao J.S."/>
            <person name="Silva L."/>
            <person name="Khalil J.B."/>
            <person name="Rodrigues R."/>
            <person name="Silva L.S."/>
            <person name="Arantes T."/>
            <person name="Boratto P."/>
            <person name="Andrade M."/>
            <person name="Kroon E.G."/>
            <person name="Ribeiro B."/>
            <person name="Bergier I."/>
            <person name="Seligmann H."/>
            <person name="Ghigo E."/>
            <person name="Colson P."/>
            <person name="Levasseur A."/>
            <person name="Raoult D."/>
            <person name="Scola B.L."/>
        </authorList>
    </citation>
    <scope>NUCLEOTIDE SEQUENCE</scope>
    <source>
        <strain evidence="1">Soda lake</strain>
    </source>
</reference>
<evidence type="ECO:0000313" key="1">
    <source>
        <dbReference type="EMBL" id="QKU35426.1"/>
    </source>
</evidence>
<accession>A0A6N1NVD9</accession>
<sequence length="390" mass="44286">MEDIINIGTFIQHLTYYIKIGIYINKGTDKDATLERCIKLYNKYKTIEASKDISEQDETFVRKCLKRLNLILKVNSDGSPVDITNKENQLKMVFLKAHQSLANDDLKGMLEHAAKYNITILTEIPLLFILRESKYQELLWQYTRSLFYISQYLISKVDSDADPKDKTIMIKQKVMDDSFSKLENILVTISETEEKIKINEVLALDKFLNSVLIKTGINESNVNEARQEVKDIFNKKGLGQDNSMTKMIDLISDNLTKIDLSGGNIIQSMFGIAQNVAQEMRGDLEKNPEKFQSTIGAITEVFQEAMNDTAKDGEEVPSELKNMFNQILSVSPMGPNGDSKELSNEDITKSLESIIQANGLDRDKFYESIKGDNEEIDVGKLEKMLMNLGN</sequence>